<dbReference type="InterPro" id="IPR031807">
    <property type="entry name" value="HicB-like"/>
</dbReference>
<dbReference type="EMBL" id="CP065938">
    <property type="protein sequence ID" value="UWX06040.1"/>
    <property type="molecule type" value="Genomic_DNA"/>
</dbReference>
<dbReference type="PANTHER" id="PTHR34504:SF4">
    <property type="entry name" value="ANTITOXIN HICB"/>
    <property type="match status" value="1"/>
</dbReference>
<proteinExistence type="predicted"/>
<gene>
    <name evidence="2" type="ORF">JBF11_01605</name>
</gene>
<dbReference type="SUPFAM" id="SSF47598">
    <property type="entry name" value="Ribbon-helix-helix"/>
    <property type="match status" value="1"/>
</dbReference>
<dbReference type="PANTHER" id="PTHR34504">
    <property type="entry name" value="ANTITOXIN HICB"/>
    <property type="match status" value="1"/>
</dbReference>
<dbReference type="Proteomes" id="UP001058120">
    <property type="component" value="Chromosome"/>
</dbReference>
<reference evidence="2" key="1">
    <citation type="submission" date="2020-12" db="EMBL/GenBank/DDBJ databases">
        <title>Taurinivorans muris gen. nov., sp. nov., fundamental and realized metabolic niche of a ubiquitous sulfidogenic bacterium in the murine intestine.</title>
        <authorList>
            <person name="Ye H."/>
            <person name="Hanson B.T."/>
            <person name="Loy A."/>
        </authorList>
    </citation>
    <scope>NUCLEOTIDE SEQUENCE</scope>
    <source>
        <strain evidence="2">LT0009</strain>
    </source>
</reference>
<dbReference type="Pfam" id="PF15919">
    <property type="entry name" value="HicB_lk_antitox"/>
    <property type="match status" value="1"/>
</dbReference>
<accession>A0ABY5Y1V7</accession>
<dbReference type="RefSeq" id="WP_334315636.1">
    <property type="nucleotide sequence ID" value="NZ_CP065938.1"/>
</dbReference>
<protein>
    <submittedName>
        <fullName evidence="2">Type II toxin-antitoxin system HicB family antitoxin</fullName>
    </submittedName>
</protein>
<dbReference type="SUPFAM" id="SSF143100">
    <property type="entry name" value="TTHA1013/TTHA0281-like"/>
    <property type="match status" value="1"/>
</dbReference>
<dbReference type="InterPro" id="IPR051404">
    <property type="entry name" value="TA_system_antitoxin"/>
</dbReference>
<sequence>MSRYFSIIFKAKEGGFIALFPDIPEAFTQGEDLAECVDMAKEVLDEVLERYTLERRKLPVPSSLEYIEKKADEEIAENGDTLDLSFKPLFQYIEAAEMDVKPVRITVSFPKSTLETIDKKADKLGMTRSGFLAKCALAY</sequence>
<dbReference type="InterPro" id="IPR035069">
    <property type="entry name" value="TTHA1013/TTHA0281-like"/>
</dbReference>
<dbReference type="InterPro" id="IPR010985">
    <property type="entry name" value="Ribbon_hlx_hlx"/>
</dbReference>
<evidence type="ECO:0000313" key="2">
    <source>
        <dbReference type="EMBL" id="UWX06040.1"/>
    </source>
</evidence>
<evidence type="ECO:0000259" key="1">
    <source>
        <dbReference type="Pfam" id="PF15919"/>
    </source>
</evidence>
<feature type="domain" description="HicB-like antitoxin of toxin-antitoxin system" evidence="1">
    <location>
        <begin position="7"/>
        <end position="136"/>
    </location>
</feature>
<keyword evidence="3" id="KW-1185">Reference proteome</keyword>
<dbReference type="Gene3D" id="3.30.160.250">
    <property type="match status" value="1"/>
</dbReference>
<organism evidence="2 3">
    <name type="scientific">Taurinivorans muris</name>
    <dbReference type="NCBI Taxonomy" id="2787751"/>
    <lineage>
        <taxon>Bacteria</taxon>
        <taxon>Pseudomonadati</taxon>
        <taxon>Thermodesulfobacteriota</taxon>
        <taxon>Desulfovibrionia</taxon>
        <taxon>Desulfovibrionales</taxon>
        <taxon>Desulfovibrionaceae</taxon>
        <taxon>Taurinivorans</taxon>
    </lineage>
</organism>
<name>A0ABY5Y1V7_9BACT</name>
<evidence type="ECO:0000313" key="3">
    <source>
        <dbReference type="Proteomes" id="UP001058120"/>
    </source>
</evidence>